<dbReference type="InterPro" id="IPR016181">
    <property type="entry name" value="Acyl_CoA_acyltransferase"/>
</dbReference>
<organism evidence="2 3">
    <name type="scientific">Pseudoclavibacter chungangensis</name>
    <dbReference type="NCBI Taxonomy" id="587635"/>
    <lineage>
        <taxon>Bacteria</taxon>
        <taxon>Bacillati</taxon>
        <taxon>Actinomycetota</taxon>
        <taxon>Actinomycetes</taxon>
        <taxon>Micrococcales</taxon>
        <taxon>Microbacteriaceae</taxon>
        <taxon>Pseudoclavibacter</taxon>
    </lineage>
</organism>
<gene>
    <name evidence="2" type="ORF">F8O01_14050</name>
</gene>
<dbReference type="GO" id="GO:0016747">
    <property type="term" value="F:acyltransferase activity, transferring groups other than amino-acyl groups"/>
    <property type="evidence" value="ECO:0007669"/>
    <property type="project" value="InterPro"/>
</dbReference>
<accession>A0A7J5BNN7</accession>
<dbReference type="SUPFAM" id="SSF55729">
    <property type="entry name" value="Acyl-CoA N-acyltransferases (Nat)"/>
    <property type="match status" value="1"/>
</dbReference>
<dbReference type="OrthoDB" id="529907at2"/>
<dbReference type="Gene3D" id="3.40.630.30">
    <property type="match status" value="1"/>
</dbReference>
<reference evidence="2 3" key="1">
    <citation type="submission" date="2019-09" db="EMBL/GenBank/DDBJ databases">
        <title>Phylogeny of genus Pseudoclavibacter and closely related genus.</title>
        <authorList>
            <person name="Li Y."/>
        </authorList>
    </citation>
    <scope>NUCLEOTIDE SEQUENCE [LARGE SCALE GENOMIC DNA]</scope>
    <source>
        <strain evidence="2 3">DSM 23821</strain>
    </source>
</reference>
<evidence type="ECO:0000313" key="3">
    <source>
        <dbReference type="Proteomes" id="UP000467240"/>
    </source>
</evidence>
<keyword evidence="3" id="KW-1185">Reference proteome</keyword>
<dbReference type="RefSeq" id="WP_158041586.1">
    <property type="nucleotide sequence ID" value="NZ_JACCFV010000001.1"/>
</dbReference>
<dbReference type="Proteomes" id="UP000467240">
    <property type="component" value="Unassembled WGS sequence"/>
</dbReference>
<comment type="caution">
    <text evidence="2">The sequence shown here is derived from an EMBL/GenBank/DDBJ whole genome shotgun (WGS) entry which is preliminary data.</text>
</comment>
<keyword evidence="2" id="KW-0808">Transferase</keyword>
<protein>
    <submittedName>
        <fullName evidence="2">GNAT family N-acetyltransferase</fullName>
    </submittedName>
</protein>
<dbReference type="InterPro" id="IPR000182">
    <property type="entry name" value="GNAT_dom"/>
</dbReference>
<dbReference type="AlphaFoldDB" id="A0A7J5BNN7"/>
<evidence type="ECO:0000259" key="1">
    <source>
        <dbReference type="PROSITE" id="PS51186"/>
    </source>
</evidence>
<sequence length="177" mass="19254">MMELVGPEDRDRLPAQLAVRDLYVAAAAQPPLNEPEDVGVAFAGVYASAVAREPVCAVADHDGPRLAAFACGYPWRWAEQRYPWSDELERRLGQRAHLLEGTHALLLLARHPSLQGTGRGRRVLDAWLELIGGGPAWLQTTDVASPARRLYEASGFEAIGHGPNAPDGRPGLVMFRA</sequence>
<dbReference type="EMBL" id="WBJZ01000020">
    <property type="protein sequence ID" value="KAB1654036.1"/>
    <property type="molecule type" value="Genomic_DNA"/>
</dbReference>
<proteinExistence type="predicted"/>
<dbReference type="PROSITE" id="PS51186">
    <property type="entry name" value="GNAT"/>
    <property type="match status" value="1"/>
</dbReference>
<evidence type="ECO:0000313" key="2">
    <source>
        <dbReference type="EMBL" id="KAB1654036.1"/>
    </source>
</evidence>
<name>A0A7J5BNN7_9MICO</name>
<feature type="domain" description="N-acetyltransferase" evidence="1">
    <location>
        <begin position="17"/>
        <end position="177"/>
    </location>
</feature>